<name>A0AAV2ZYP8_PYXAD</name>
<protein>
    <submittedName>
        <fullName evidence="1">Uncharacterized protein</fullName>
    </submittedName>
</protein>
<comment type="caution">
    <text evidence="1">The sequence shown here is derived from an EMBL/GenBank/DDBJ whole genome shotgun (WGS) entry which is preliminary data.</text>
</comment>
<proteinExistence type="predicted"/>
<organism evidence="1 2">
    <name type="scientific">Pyxicephalus adspersus</name>
    <name type="common">African bullfrog</name>
    <dbReference type="NCBI Taxonomy" id="30357"/>
    <lineage>
        <taxon>Eukaryota</taxon>
        <taxon>Metazoa</taxon>
        <taxon>Chordata</taxon>
        <taxon>Craniata</taxon>
        <taxon>Vertebrata</taxon>
        <taxon>Euteleostomi</taxon>
        <taxon>Amphibia</taxon>
        <taxon>Batrachia</taxon>
        <taxon>Anura</taxon>
        <taxon>Neobatrachia</taxon>
        <taxon>Ranoidea</taxon>
        <taxon>Pyxicephalidae</taxon>
        <taxon>Pyxicephalinae</taxon>
        <taxon>Pyxicephalus</taxon>
    </lineage>
</organism>
<dbReference type="EMBL" id="DYDO01000007">
    <property type="protein sequence ID" value="DBA20500.1"/>
    <property type="molecule type" value="Genomic_DNA"/>
</dbReference>
<gene>
    <name evidence="1" type="ORF">GDO54_017273</name>
</gene>
<reference evidence="1" key="1">
    <citation type="thesis" date="2020" institute="ProQuest LLC" country="789 East Eisenhower Parkway, Ann Arbor, MI, USA">
        <title>Comparative Genomics and Chromosome Evolution.</title>
        <authorList>
            <person name="Mudd A.B."/>
        </authorList>
    </citation>
    <scope>NUCLEOTIDE SEQUENCE</scope>
    <source>
        <strain evidence="1">1538</strain>
        <tissue evidence="1">Blood</tissue>
    </source>
</reference>
<sequence length="98" mass="10879">MPIQFSVLIHCSAFSNPELIYWYLSLISSIAPDFIQPNVTLLQLFQGTSFPICSKPFHDYSQHSENKSPLSIGCNGDCNKTAAILTSPTPCQKELIVM</sequence>
<evidence type="ECO:0000313" key="1">
    <source>
        <dbReference type="EMBL" id="DBA20500.1"/>
    </source>
</evidence>
<dbReference type="AlphaFoldDB" id="A0AAV2ZYP8"/>
<evidence type="ECO:0000313" key="2">
    <source>
        <dbReference type="Proteomes" id="UP001181693"/>
    </source>
</evidence>
<dbReference type="Proteomes" id="UP001181693">
    <property type="component" value="Unassembled WGS sequence"/>
</dbReference>
<accession>A0AAV2ZYP8</accession>
<keyword evidence="2" id="KW-1185">Reference proteome</keyword>